<dbReference type="AlphaFoldDB" id="A0A1X4G5R2"/>
<comment type="caution">
    <text evidence="3">The sequence shown here is derived from an EMBL/GenBank/DDBJ whole genome shotgun (WGS) entry which is preliminary data.</text>
</comment>
<dbReference type="PANTHER" id="PTHR35841:SF1">
    <property type="entry name" value="PHOSPHONATES-BINDING PERIPLASMIC PROTEIN"/>
    <property type="match status" value="1"/>
</dbReference>
<accession>A0A1X4G5R2</accession>
<protein>
    <submittedName>
        <fullName evidence="3">Phosphonate ABC transporter substrate-binding protein</fullName>
    </submittedName>
</protein>
<gene>
    <name evidence="3" type="ORF">B7O87_11800</name>
</gene>
<comment type="similarity">
    <text evidence="1">Belongs to the phosphate/phosphite/phosphonate binding protein family.</text>
</comment>
<dbReference type="Gene3D" id="1.20.58.90">
    <property type="match status" value="1"/>
</dbReference>
<dbReference type="SUPFAM" id="SSF53850">
    <property type="entry name" value="Periplasmic binding protein-like II"/>
    <property type="match status" value="1"/>
</dbReference>
<dbReference type="Proteomes" id="UP000192997">
    <property type="component" value="Unassembled WGS sequence"/>
</dbReference>
<dbReference type="Pfam" id="PF12974">
    <property type="entry name" value="Phosphonate-bd"/>
    <property type="match status" value="1"/>
</dbReference>
<dbReference type="NCBIfam" id="TIGR03431">
    <property type="entry name" value="PhnD"/>
    <property type="match status" value="1"/>
</dbReference>
<dbReference type="EMBL" id="NBYN01000054">
    <property type="protein sequence ID" value="OSO89815.1"/>
    <property type="molecule type" value="Genomic_DNA"/>
</dbReference>
<reference evidence="4" key="1">
    <citation type="submission" date="2017-04" db="EMBL/GenBank/DDBJ databases">
        <authorList>
            <person name="Abreu V.A."/>
            <person name="Popin R.V."/>
            <person name="Rigonato J."/>
            <person name="Andreote A.P."/>
            <person name="Schaker P.C."/>
            <person name="Hoff-Risseti C."/>
            <person name="Alvarenga D.O."/>
            <person name="Varani A.M."/>
            <person name="Fiore M.F."/>
        </authorList>
    </citation>
    <scope>NUCLEOTIDE SEQUENCE [LARGE SCALE GENOMIC DNA]</scope>
    <source>
        <strain evidence="4">CENA303</strain>
    </source>
</reference>
<keyword evidence="2" id="KW-0732">Signal</keyword>
<evidence type="ECO:0000256" key="2">
    <source>
        <dbReference type="ARBA" id="ARBA00022729"/>
    </source>
</evidence>
<proteinExistence type="inferred from homology"/>
<dbReference type="InterPro" id="IPR005770">
    <property type="entry name" value="PhnD"/>
</dbReference>
<dbReference type="GO" id="GO:0015716">
    <property type="term" value="P:organic phosphonate transport"/>
    <property type="evidence" value="ECO:0007669"/>
    <property type="project" value="InterPro"/>
</dbReference>
<dbReference type="GO" id="GO:0055085">
    <property type="term" value="P:transmembrane transport"/>
    <property type="evidence" value="ECO:0007669"/>
    <property type="project" value="InterPro"/>
</dbReference>
<dbReference type="InterPro" id="IPR017797">
    <property type="entry name" value="Phosphnate-bd"/>
</dbReference>
<dbReference type="Gene3D" id="3.40.190.10">
    <property type="entry name" value="Periplasmic binding protein-like II"/>
    <property type="match status" value="2"/>
</dbReference>
<sequence>MKRRSFIESSALFGASLLGTQAIATIGNRGIEPVQAQQIKELNFGIISTESQANQRPLWEPFIAALSSSIGIPVRAFYATQYAGVIEAMRFGQVQIAWYGGKSYIEAAKIANAEAFAQTVSSDGKKGYYAHLIANKSNPITAAAKKQGGDKYVIRNASKLTFAFNDPNSTSGFLVPSYYVFDRNKVDPKKVFKRLIFSGSHEATALAVANNQVDVATNNNESLERLEKTNPSARQKIEIIWTSPIIPSDPIAYRKDLPADVKKKLQNFFYNFKDKKILEPLQWSALVPANDKTWNPIRELDLAKQVLDLQSKTDLTAEDKQKLNDLNSRLRKLQGR</sequence>
<dbReference type="NCBIfam" id="TIGR01098">
    <property type="entry name" value="3A0109s03R"/>
    <property type="match status" value="1"/>
</dbReference>
<name>A0A1X4G5R2_9CYAN</name>
<evidence type="ECO:0000313" key="3">
    <source>
        <dbReference type="EMBL" id="OSO89815.1"/>
    </source>
</evidence>
<organism evidence="3 4">
    <name type="scientific">Cylindrospermopsis raciborskii CENA303</name>
    <dbReference type="NCBI Taxonomy" id="1170769"/>
    <lineage>
        <taxon>Bacteria</taxon>
        <taxon>Bacillati</taxon>
        <taxon>Cyanobacteriota</taxon>
        <taxon>Cyanophyceae</taxon>
        <taxon>Nostocales</taxon>
        <taxon>Aphanizomenonaceae</taxon>
        <taxon>Cylindrospermopsis</taxon>
    </lineage>
</organism>
<dbReference type="RefSeq" id="WP_085728687.1">
    <property type="nucleotide sequence ID" value="NZ_NBYN01000054.1"/>
</dbReference>
<evidence type="ECO:0000256" key="1">
    <source>
        <dbReference type="ARBA" id="ARBA00007162"/>
    </source>
</evidence>
<dbReference type="PANTHER" id="PTHR35841">
    <property type="entry name" value="PHOSPHONATES-BINDING PERIPLASMIC PROTEIN"/>
    <property type="match status" value="1"/>
</dbReference>
<evidence type="ECO:0000313" key="4">
    <source>
        <dbReference type="Proteomes" id="UP000192997"/>
    </source>
</evidence>
<dbReference type="GO" id="GO:0043190">
    <property type="term" value="C:ATP-binding cassette (ABC) transporter complex"/>
    <property type="evidence" value="ECO:0007669"/>
    <property type="project" value="InterPro"/>
</dbReference>